<dbReference type="InterPro" id="IPR025485">
    <property type="entry name" value="DUF4377"/>
</dbReference>
<dbReference type="OrthoDB" id="880459at2"/>
<dbReference type="RefSeq" id="WP_115123758.1">
    <property type="nucleotide sequence ID" value="NZ_QRAO01000003.1"/>
</dbReference>
<accession>A0A370QAL7</accession>
<evidence type="ECO:0000313" key="4">
    <source>
        <dbReference type="Proteomes" id="UP000255317"/>
    </source>
</evidence>
<comment type="caution">
    <text evidence="3">The sequence shown here is derived from an EMBL/GenBank/DDBJ whole genome shotgun (WGS) entry which is preliminary data.</text>
</comment>
<dbReference type="Pfam" id="PF03724">
    <property type="entry name" value="META"/>
    <property type="match status" value="1"/>
</dbReference>
<dbReference type="AlphaFoldDB" id="A0A370QAL7"/>
<feature type="domain" description="DUF306" evidence="1">
    <location>
        <begin position="119"/>
        <end position="226"/>
    </location>
</feature>
<dbReference type="PANTHER" id="PTHR35535">
    <property type="entry name" value="HEAT SHOCK PROTEIN HSLJ"/>
    <property type="match status" value="1"/>
</dbReference>
<dbReference type="EMBL" id="QRAO01000003">
    <property type="protein sequence ID" value="RDK85329.1"/>
    <property type="molecule type" value="Genomic_DNA"/>
</dbReference>
<feature type="domain" description="DUF4377" evidence="2">
    <location>
        <begin position="31"/>
        <end position="109"/>
    </location>
</feature>
<evidence type="ECO:0000313" key="3">
    <source>
        <dbReference type="EMBL" id="RDK85329.1"/>
    </source>
</evidence>
<keyword evidence="4" id="KW-1185">Reference proteome</keyword>
<reference evidence="3 4" key="1">
    <citation type="submission" date="2018-07" db="EMBL/GenBank/DDBJ databases">
        <title>Genomic Encyclopedia of Type Strains, Phase IV (KMG-IV): sequencing the most valuable type-strain genomes for metagenomic binning, comparative biology and taxonomic classification.</title>
        <authorList>
            <person name="Goeker M."/>
        </authorList>
    </citation>
    <scope>NUCLEOTIDE SEQUENCE [LARGE SCALE GENOMIC DNA]</scope>
    <source>
        <strain evidence="3 4">DSM 101478</strain>
    </source>
</reference>
<name>A0A370QAL7_9FLAO</name>
<sequence>MKFITTLALAVLVMNTCGEAKDDPKAVTYFVNSAKVPCEGVGKMQCLQIQKGEMMSEGNWSNFYGNIEGFDYQQGFIYKISVTEGKLDPATVPADASSIKYTLVQVLEKETDPIFRLHDIWALRAIKGEDIATKGTQRPNKQPMLEIFVADKRIGGNDGCNTLFGTIETLGGNQLTFSRLGSTKMMCPNMTVPNTFTEALANTSSYKVENLRLFLYNTEGEEILRFVKVD</sequence>
<proteinExistence type="predicted"/>
<dbReference type="PANTHER" id="PTHR35535:SF2">
    <property type="entry name" value="DUF306 DOMAIN-CONTAINING PROTEIN"/>
    <property type="match status" value="1"/>
</dbReference>
<dbReference type="Pfam" id="PF14302">
    <property type="entry name" value="DUF4377"/>
    <property type="match status" value="1"/>
</dbReference>
<gene>
    <name evidence="3" type="ORF">C8D94_103153</name>
</gene>
<dbReference type="InterPro" id="IPR005184">
    <property type="entry name" value="DUF306_Meta_HslJ"/>
</dbReference>
<protein>
    <submittedName>
        <fullName evidence="3">Heat shock protein HslJ</fullName>
    </submittedName>
</protein>
<organism evidence="3 4">
    <name type="scientific">Marinirhabdus gelatinilytica</name>
    <dbReference type="NCBI Taxonomy" id="1703343"/>
    <lineage>
        <taxon>Bacteria</taxon>
        <taxon>Pseudomonadati</taxon>
        <taxon>Bacteroidota</taxon>
        <taxon>Flavobacteriia</taxon>
        <taxon>Flavobacteriales</taxon>
        <taxon>Flavobacteriaceae</taxon>
    </lineage>
</organism>
<dbReference type="Proteomes" id="UP000255317">
    <property type="component" value="Unassembled WGS sequence"/>
</dbReference>
<dbReference type="InterPro" id="IPR053147">
    <property type="entry name" value="Hsp_HslJ-like"/>
</dbReference>
<dbReference type="InterPro" id="IPR038670">
    <property type="entry name" value="HslJ-like_sf"/>
</dbReference>
<keyword evidence="3" id="KW-0346">Stress response</keyword>
<evidence type="ECO:0000259" key="1">
    <source>
        <dbReference type="Pfam" id="PF03724"/>
    </source>
</evidence>
<dbReference type="Gene3D" id="2.40.128.270">
    <property type="match status" value="1"/>
</dbReference>
<evidence type="ECO:0000259" key="2">
    <source>
        <dbReference type="Pfam" id="PF14302"/>
    </source>
</evidence>